<evidence type="ECO:0000256" key="1">
    <source>
        <dbReference type="SAM" id="MobiDB-lite"/>
    </source>
</evidence>
<dbReference type="OrthoDB" id="6359816at2759"/>
<reference evidence="2 3" key="1">
    <citation type="journal article" date="2015" name="Fungal Genet. Biol.">
        <title>Evolution of novel wood decay mechanisms in Agaricales revealed by the genome sequences of Fistulina hepatica and Cylindrobasidium torrendii.</title>
        <authorList>
            <person name="Floudas D."/>
            <person name="Held B.W."/>
            <person name="Riley R."/>
            <person name="Nagy L.G."/>
            <person name="Koehler G."/>
            <person name="Ransdell A.S."/>
            <person name="Younus H."/>
            <person name="Chow J."/>
            <person name="Chiniquy J."/>
            <person name="Lipzen A."/>
            <person name="Tritt A."/>
            <person name="Sun H."/>
            <person name="Haridas S."/>
            <person name="LaButti K."/>
            <person name="Ohm R.A."/>
            <person name="Kues U."/>
            <person name="Blanchette R.A."/>
            <person name="Grigoriev I.V."/>
            <person name="Minto R.E."/>
            <person name="Hibbett D.S."/>
        </authorList>
    </citation>
    <scope>NUCLEOTIDE SEQUENCE [LARGE SCALE GENOMIC DNA]</scope>
    <source>
        <strain evidence="2 3">FP15055 ss-10</strain>
    </source>
</reference>
<feature type="compositionally biased region" description="Acidic residues" evidence="1">
    <location>
        <begin position="248"/>
        <end position="260"/>
    </location>
</feature>
<sequence length="477" mass="53413">MELLKKVESDRLTGSPPTLTIQSTFEIPPSAFDAVAPKKSWTSESCGLGWTFNLKPNGYAVHNGILTKMTACQLYINFDAAFLSQPTHQIKSVQCVLDRREGLGLTDCNVDLCKNDLPVTSSVHIGALVHFSSGVTLPTTLTCLVALAPRMEARVGGRLGTERIASFTLDSMTGEHFVDTKVYAYTRRSRGGAINPHSFFIHSTIVHQYGCEPLSLLFGKAEDFHSENALLDLHRLPESKESLVAVDYQDDSDLEDEDEVDARGHHSHEPKIAQEHLQSIPVDSEDESKDPKGEKRSDTASSISQETTLPHIVRNASHAEIFEVVGQYQNALRYGRIKVLSNGAYRTWHAIIQYIYTGRIEFAPLRSTKRPRPTSKACSPKSVYRIAAEYGMDALKTLAFEEVSSNITVDNVLEEIFSSFAHMYPEVYDFCMRNVIQWRKTSEIQTGILVRLQDYGEVVMEDHEKKTMKEIVARLIP</sequence>
<keyword evidence="3" id="KW-1185">Reference proteome</keyword>
<organism evidence="2 3">
    <name type="scientific">Cylindrobasidium torrendii FP15055 ss-10</name>
    <dbReference type="NCBI Taxonomy" id="1314674"/>
    <lineage>
        <taxon>Eukaryota</taxon>
        <taxon>Fungi</taxon>
        <taxon>Dikarya</taxon>
        <taxon>Basidiomycota</taxon>
        <taxon>Agaricomycotina</taxon>
        <taxon>Agaricomycetes</taxon>
        <taxon>Agaricomycetidae</taxon>
        <taxon>Agaricales</taxon>
        <taxon>Marasmiineae</taxon>
        <taxon>Physalacriaceae</taxon>
        <taxon>Cylindrobasidium</taxon>
    </lineage>
</organism>
<evidence type="ECO:0000313" key="3">
    <source>
        <dbReference type="Proteomes" id="UP000054007"/>
    </source>
</evidence>
<dbReference type="Gene3D" id="3.30.710.10">
    <property type="entry name" value="Potassium Channel Kv1.1, Chain A"/>
    <property type="match status" value="1"/>
</dbReference>
<dbReference type="EMBL" id="KN880839">
    <property type="protein sequence ID" value="KIY61992.1"/>
    <property type="molecule type" value="Genomic_DNA"/>
</dbReference>
<gene>
    <name evidence="2" type="ORF">CYLTODRAFT_494940</name>
</gene>
<dbReference type="STRING" id="1314674.A0A0D7AUV5"/>
<evidence type="ECO:0000313" key="2">
    <source>
        <dbReference type="EMBL" id="KIY61992.1"/>
    </source>
</evidence>
<evidence type="ECO:0008006" key="4">
    <source>
        <dbReference type="Google" id="ProtNLM"/>
    </source>
</evidence>
<dbReference type="AlphaFoldDB" id="A0A0D7AUV5"/>
<dbReference type="InterPro" id="IPR011333">
    <property type="entry name" value="SKP1/BTB/POZ_sf"/>
</dbReference>
<proteinExistence type="predicted"/>
<feature type="compositionally biased region" description="Basic and acidic residues" evidence="1">
    <location>
        <begin position="289"/>
        <end position="298"/>
    </location>
</feature>
<accession>A0A0D7AUV5</accession>
<feature type="region of interest" description="Disordered" evidence="1">
    <location>
        <begin position="247"/>
        <end position="309"/>
    </location>
</feature>
<feature type="compositionally biased region" description="Basic and acidic residues" evidence="1">
    <location>
        <begin position="261"/>
        <end position="274"/>
    </location>
</feature>
<dbReference type="Proteomes" id="UP000054007">
    <property type="component" value="Unassembled WGS sequence"/>
</dbReference>
<name>A0A0D7AUV5_9AGAR</name>
<feature type="compositionally biased region" description="Polar residues" evidence="1">
    <location>
        <begin position="299"/>
        <end position="308"/>
    </location>
</feature>
<protein>
    <recommendedName>
        <fullName evidence="4">BTB domain-containing protein</fullName>
    </recommendedName>
</protein>